<dbReference type="PaxDb" id="6239-Y106G6H.1"/>
<name>Q9U301_CAEEL</name>
<reference evidence="3 4" key="1">
    <citation type="journal article" date="1998" name="Science">
        <title>Genome sequence of the nematode C. elegans: a platform for investigating biology.</title>
        <authorList>
            <consortium name="The C. elegans sequencing consortium"/>
            <person name="Sulson J.E."/>
            <person name="Waterston R."/>
        </authorList>
    </citation>
    <scope>NUCLEOTIDE SEQUENCE [LARGE SCALE GENOMIC DNA]</scope>
    <source>
        <strain evidence="3 4">Bristol N2</strain>
    </source>
</reference>
<dbReference type="WormBase" id="Y106G6H.1">
    <property type="protein sequence ID" value="CE20411"/>
    <property type="gene ID" value="WBGene00013716"/>
</dbReference>
<feature type="chain" id="PRO_5004333877" evidence="2">
    <location>
        <begin position="20"/>
        <end position="453"/>
    </location>
</feature>
<organism evidence="3 4">
    <name type="scientific">Caenorhabditis elegans</name>
    <dbReference type="NCBI Taxonomy" id="6239"/>
    <lineage>
        <taxon>Eukaryota</taxon>
        <taxon>Metazoa</taxon>
        <taxon>Ecdysozoa</taxon>
        <taxon>Nematoda</taxon>
        <taxon>Chromadorea</taxon>
        <taxon>Rhabditida</taxon>
        <taxon>Rhabditina</taxon>
        <taxon>Rhabditomorpha</taxon>
        <taxon>Rhabditoidea</taxon>
        <taxon>Rhabditidae</taxon>
        <taxon>Peloderinae</taxon>
        <taxon>Caenorhabditis</taxon>
    </lineage>
</organism>
<dbReference type="PeptideAtlas" id="Q9U301"/>
<dbReference type="KEGG" id="cel:CELE_Y106G6H.1"/>
<keyword evidence="4" id="KW-1185">Reference proteome</keyword>
<dbReference type="InParanoid" id="Q9U301"/>
<dbReference type="FunCoup" id="Q9U301">
    <property type="interactions" value="561"/>
</dbReference>
<dbReference type="CTD" id="172919"/>
<dbReference type="OMA" id="YYMKRES"/>
<sequence length="453" mass="51610">MNFELILVSLATCILSVNADFHEECRQSLRDGRLRIETVAETLASREIDRLVSLMSNSKDQIKGYNAEKLNYSPKLQDLIKIRDDQPPCPQPNATMFTTPTTPAAPTTTADPTTVADDTTTAGATDSSTSGASDAPSSTPPPPPKISDKKKRFSPSKVYVTKTKDMDPFSWYMKTLHYYMKRESEVCNNQITDLNSITEDQLFGYFSTLATAHPGPFCSLCHRFAEEIHSKVLKPNSLLITDDEYHISHLLYNHFPKPKAICTAIAPGCDDDYAARVLNLTESVVCLECTACMSITNVLQHKIFLQPAMLDQTYYWLRGNLFHNLCAELCLAFQGLDIPLFPHGFTYDGCQNVMKKKFYQLIDVATVITRPERFCSLELQWCELNEQPNALHCLRELCQEYFKDTPQTRWLCSQIPDRPEQADAFLNIRQTKVKKEKKDYHMEFEKRNLHDEL</sequence>
<dbReference type="HOGENOM" id="CLU_604443_0_0_1"/>
<evidence type="ECO:0000256" key="1">
    <source>
        <dbReference type="SAM" id="MobiDB-lite"/>
    </source>
</evidence>
<dbReference type="GeneID" id="172919"/>
<accession>Q9U301</accession>
<evidence type="ECO:0000313" key="4">
    <source>
        <dbReference type="Proteomes" id="UP000001940"/>
    </source>
</evidence>
<feature type="region of interest" description="Disordered" evidence="1">
    <location>
        <begin position="82"/>
        <end position="153"/>
    </location>
</feature>
<evidence type="ECO:0007829" key="6">
    <source>
        <dbReference type="PeptideAtlas" id="Q9U301"/>
    </source>
</evidence>
<keyword evidence="2" id="KW-0732">Signal</keyword>
<evidence type="ECO:0000256" key="2">
    <source>
        <dbReference type="SAM" id="SignalP"/>
    </source>
</evidence>
<dbReference type="UCSC" id="Y106G6H.1">
    <property type="organism name" value="c. elegans"/>
</dbReference>
<feature type="signal peptide" evidence="2">
    <location>
        <begin position="1"/>
        <end position="19"/>
    </location>
</feature>
<dbReference type="AGR" id="WB:WBGene00013716"/>
<evidence type="ECO:0000313" key="5">
    <source>
        <dbReference type="WormBase" id="Y106G6H.1"/>
    </source>
</evidence>
<dbReference type="eggNOG" id="ENOG502SXI0">
    <property type="taxonomic scope" value="Eukaryota"/>
</dbReference>
<protein>
    <submittedName>
        <fullName evidence="3">Saposin B-type domain-containing protein</fullName>
    </submittedName>
</protein>
<dbReference type="Bgee" id="WBGene00013716">
    <property type="expression patterns" value="Expressed in larva and 4 other cell types or tissues"/>
</dbReference>
<dbReference type="AlphaFoldDB" id="Q9U301"/>
<dbReference type="RefSeq" id="NP_492726.1">
    <property type="nucleotide sequence ID" value="NM_060325.5"/>
</dbReference>
<gene>
    <name evidence="3" type="ORF">CELE_Y106G6H.1</name>
    <name evidence="3 5" type="ORF">Y106G6H.1</name>
</gene>
<keyword evidence="6" id="KW-1267">Proteomics identification</keyword>
<feature type="compositionally biased region" description="Low complexity" evidence="1">
    <location>
        <begin position="98"/>
        <end position="137"/>
    </location>
</feature>
<proteinExistence type="evidence at protein level"/>
<evidence type="ECO:0000313" key="3">
    <source>
        <dbReference type="EMBL" id="CAB63336.1"/>
    </source>
</evidence>
<dbReference type="EMBL" id="BX284601">
    <property type="protein sequence ID" value="CAB63336.1"/>
    <property type="molecule type" value="Genomic_DNA"/>
</dbReference>
<dbReference type="Proteomes" id="UP000001940">
    <property type="component" value="Chromosome I"/>
</dbReference>
<dbReference type="OrthoDB" id="5797053at2759"/>